<dbReference type="RefSeq" id="WP_271919948.1">
    <property type="nucleotide sequence ID" value="NZ_JAQNDO010000001.1"/>
</dbReference>
<feature type="compositionally biased region" description="Basic and acidic residues" evidence="1">
    <location>
        <begin position="22"/>
        <end position="42"/>
    </location>
</feature>
<gene>
    <name evidence="2" type="ORF">POL67_21565</name>
</gene>
<protein>
    <submittedName>
        <fullName evidence="2">Uncharacterized protein</fullName>
    </submittedName>
</protein>
<name>A0ABT5ERD6_9BACT</name>
<comment type="caution">
    <text evidence="2">The sequence shown here is derived from an EMBL/GenBank/DDBJ whole genome shotgun (WGS) entry which is preliminary data.</text>
</comment>
<evidence type="ECO:0000256" key="1">
    <source>
        <dbReference type="SAM" id="MobiDB-lite"/>
    </source>
</evidence>
<accession>A0ABT5ERD6</accession>
<proteinExistence type="predicted"/>
<evidence type="ECO:0000313" key="3">
    <source>
        <dbReference type="Proteomes" id="UP001221411"/>
    </source>
</evidence>
<reference evidence="2 3" key="1">
    <citation type="submission" date="2022-11" db="EMBL/GenBank/DDBJ databases">
        <title>Minimal conservation of predation-associated metabolite biosynthetic gene clusters underscores biosynthetic potential of Myxococcota including descriptions for ten novel species: Archangium lansinium sp. nov., Myxococcus landrumus sp. nov., Nannocystis bai.</title>
        <authorList>
            <person name="Ahearne A."/>
            <person name="Stevens C."/>
            <person name="Dowd S."/>
        </authorList>
    </citation>
    <scope>NUCLEOTIDE SEQUENCE [LARGE SCALE GENOMIC DNA]</scope>
    <source>
        <strain evidence="2 3">RJM3</strain>
    </source>
</reference>
<organism evidence="2 3">
    <name type="scientific">Polyangium mundeleinium</name>
    <dbReference type="NCBI Taxonomy" id="2995306"/>
    <lineage>
        <taxon>Bacteria</taxon>
        <taxon>Pseudomonadati</taxon>
        <taxon>Myxococcota</taxon>
        <taxon>Polyangia</taxon>
        <taxon>Polyangiales</taxon>
        <taxon>Polyangiaceae</taxon>
        <taxon>Polyangium</taxon>
    </lineage>
</organism>
<feature type="region of interest" description="Disordered" evidence="1">
    <location>
        <begin position="1"/>
        <end position="48"/>
    </location>
</feature>
<dbReference type="Proteomes" id="UP001221411">
    <property type="component" value="Unassembled WGS sequence"/>
</dbReference>
<evidence type="ECO:0000313" key="2">
    <source>
        <dbReference type="EMBL" id="MDC0743932.1"/>
    </source>
</evidence>
<sequence>MSTSFEVKRAGEKPLPPGAPKPIDRRAPWLLEDPTKTRPPPEKKKKKR</sequence>
<feature type="compositionally biased region" description="Basic and acidic residues" evidence="1">
    <location>
        <begin position="1"/>
        <end position="12"/>
    </location>
</feature>
<keyword evidence="3" id="KW-1185">Reference proteome</keyword>
<dbReference type="EMBL" id="JAQNDO010000001">
    <property type="protein sequence ID" value="MDC0743932.1"/>
    <property type="molecule type" value="Genomic_DNA"/>
</dbReference>